<dbReference type="InterPro" id="IPR010982">
    <property type="entry name" value="Lambda_DNA-bd_dom_sf"/>
</dbReference>
<dbReference type="InterPro" id="IPR041413">
    <property type="entry name" value="MLTR_LBD"/>
</dbReference>
<evidence type="ECO:0000313" key="3">
    <source>
        <dbReference type="Proteomes" id="UP000605361"/>
    </source>
</evidence>
<dbReference type="Proteomes" id="UP000605361">
    <property type="component" value="Unassembled WGS sequence"/>
</dbReference>
<reference evidence="2" key="1">
    <citation type="submission" date="2020-11" db="EMBL/GenBank/DDBJ databases">
        <title>Whole-genome analyses of Nonomuraea sp. K274.</title>
        <authorList>
            <person name="Veyisoglu A."/>
        </authorList>
    </citation>
    <scope>NUCLEOTIDE SEQUENCE</scope>
    <source>
        <strain evidence="2">K274</strain>
    </source>
</reference>
<dbReference type="Pfam" id="PF13560">
    <property type="entry name" value="HTH_31"/>
    <property type="match status" value="1"/>
</dbReference>
<accession>A0A931AML5</accession>
<evidence type="ECO:0000313" key="2">
    <source>
        <dbReference type="EMBL" id="MBF8193000.1"/>
    </source>
</evidence>
<comment type="caution">
    <text evidence="2">The sequence shown here is derived from an EMBL/GenBank/DDBJ whole genome shotgun (WGS) entry which is preliminary data.</text>
</comment>
<dbReference type="PANTHER" id="PTHR35010:SF2">
    <property type="entry name" value="BLL4672 PROTEIN"/>
    <property type="match status" value="1"/>
</dbReference>
<dbReference type="AlphaFoldDB" id="A0A931AML5"/>
<dbReference type="GO" id="GO:0003677">
    <property type="term" value="F:DNA binding"/>
    <property type="evidence" value="ECO:0007669"/>
    <property type="project" value="InterPro"/>
</dbReference>
<dbReference type="CDD" id="cd00093">
    <property type="entry name" value="HTH_XRE"/>
    <property type="match status" value="1"/>
</dbReference>
<sequence length="278" mass="31036">MDVRAELGAFLRSRRARLQPEDAGLIRYGERRRVPGLRREELAQLAGVSADYYTRFEQGRGEHVSGAIVDAVAAALRLDDAERAHLHNLARAVHPRPLAAAPQQVRPGLRQLLDAMSGTPAFIIGRRMDVLAWNPLFASVILNFGAIPPVRRNKVWVVFTHEEMRSRYVNWPAKARDVLAYLRMDHGRHPGDPAFPALIEELSERSPDFRRMWAEQEVRDKTHGTYDLWHPTVGALTLSYETFRAADDPDQALIAYTAAPGSPSEAALGLLRGVVSPA</sequence>
<dbReference type="PANTHER" id="PTHR35010">
    <property type="entry name" value="BLL4672 PROTEIN-RELATED"/>
    <property type="match status" value="1"/>
</dbReference>
<dbReference type="EMBL" id="JADOGI010000248">
    <property type="protein sequence ID" value="MBF8193000.1"/>
    <property type="molecule type" value="Genomic_DNA"/>
</dbReference>
<dbReference type="Gene3D" id="3.30.450.180">
    <property type="match status" value="1"/>
</dbReference>
<proteinExistence type="predicted"/>
<organism evidence="2 3">
    <name type="scientific">Nonomuraea cypriaca</name>
    <dbReference type="NCBI Taxonomy" id="1187855"/>
    <lineage>
        <taxon>Bacteria</taxon>
        <taxon>Bacillati</taxon>
        <taxon>Actinomycetota</taxon>
        <taxon>Actinomycetes</taxon>
        <taxon>Streptosporangiales</taxon>
        <taxon>Streptosporangiaceae</taxon>
        <taxon>Nonomuraea</taxon>
    </lineage>
</organism>
<dbReference type="SUPFAM" id="SSF47413">
    <property type="entry name" value="lambda repressor-like DNA-binding domains"/>
    <property type="match status" value="1"/>
</dbReference>
<gene>
    <name evidence="2" type="ORF">ITP53_46490</name>
</gene>
<dbReference type="SMART" id="SM00530">
    <property type="entry name" value="HTH_XRE"/>
    <property type="match status" value="1"/>
</dbReference>
<dbReference type="Pfam" id="PF17765">
    <property type="entry name" value="MLTR_LBD"/>
    <property type="match status" value="1"/>
</dbReference>
<dbReference type="Gene3D" id="1.10.260.40">
    <property type="entry name" value="lambda repressor-like DNA-binding domains"/>
    <property type="match status" value="1"/>
</dbReference>
<keyword evidence="3" id="KW-1185">Reference proteome</keyword>
<dbReference type="RefSeq" id="WP_195901881.1">
    <property type="nucleotide sequence ID" value="NZ_JADOGI010000248.1"/>
</dbReference>
<evidence type="ECO:0000259" key="1">
    <source>
        <dbReference type="SMART" id="SM00530"/>
    </source>
</evidence>
<feature type="domain" description="HTH cro/C1-type" evidence="1">
    <location>
        <begin position="10"/>
        <end position="83"/>
    </location>
</feature>
<dbReference type="InterPro" id="IPR001387">
    <property type="entry name" value="Cro/C1-type_HTH"/>
</dbReference>
<protein>
    <submittedName>
        <fullName evidence="2">Helix-turn-helix domain-containing protein</fullName>
    </submittedName>
</protein>
<name>A0A931AML5_9ACTN</name>